<organism evidence="1 2">
    <name type="scientific">Biomphalaria glabrata</name>
    <name type="common">Bloodfluke planorb</name>
    <name type="synonym">Freshwater snail</name>
    <dbReference type="NCBI Taxonomy" id="6526"/>
    <lineage>
        <taxon>Eukaryota</taxon>
        <taxon>Metazoa</taxon>
        <taxon>Spiralia</taxon>
        <taxon>Lophotrochozoa</taxon>
        <taxon>Mollusca</taxon>
        <taxon>Gastropoda</taxon>
        <taxon>Heterobranchia</taxon>
        <taxon>Euthyneura</taxon>
        <taxon>Panpulmonata</taxon>
        <taxon>Hygrophila</taxon>
        <taxon>Lymnaeoidea</taxon>
        <taxon>Planorbidae</taxon>
        <taxon>Biomphalaria</taxon>
    </lineage>
</organism>
<name>A0A2C9KWI3_BIOGL</name>
<protein>
    <submittedName>
        <fullName evidence="1">Uncharacterized protein</fullName>
    </submittedName>
</protein>
<dbReference type="EnsemblMetazoa" id="BGLB024375-RA">
    <property type="protein sequence ID" value="BGLB024375-PA"/>
    <property type="gene ID" value="BGLB024375"/>
</dbReference>
<accession>A0A2C9KWI3</accession>
<proteinExistence type="predicted"/>
<dbReference type="Proteomes" id="UP000076420">
    <property type="component" value="Unassembled WGS sequence"/>
</dbReference>
<evidence type="ECO:0000313" key="1">
    <source>
        <dbReference type="EnsemblMetazoa" id="BGLB024375-PA"/>
    </source>
</evidence>
<reference evidence="1" key="1">
    <citation type="submission" date="2020-05" db="UniProtKB">
        <authorList>
            <consortium name="EnsemblMetazoa"/>
        </authorList>
    </citation>
    <scope>IDENTIFICATION</scope>
    <source>
        <strain evidence="1">BB02</strain>
    </source>
</reference>
<dbReference type="AlphaFoldDB" id="A0A2C9KWI3"/>
<evidence type="ECO:0000313" key="2">
    <source>
        <dbReference type="Proteomes" id="UP000076420"/>
    </source>
</evidence>
<dbReference type="VEuPathDB" id="VectorBase:BGLAX_035227"/>
<gene>
    <name evidence="1" type="primary">106056624</name>
</gene>
<dbReference type="VEuPathDB" id="VectorBase:BGLB024375"/>
<dbReference type="KEGG" id="bgt:106056624"/>
<sequence length="229" mass="26512">MIHGLITLATCNDLDLQKHALNFAERLLLKGKLDSSYTGIEMLLKLKSMLIDSVEIMRCFDPNQEEIIKRKCILLYCLHLDIVLQAKKQQALGDVNLKIRLEDQTEPIKSFVSSTKTFQSMLFDEAKQFQKDVSSGNVMEETDVYSLVGRKEYKQFYVILQVLKQMFKIQDNGNIDSIVNSFEYLETYLQSKQGLRRRSVSPLCAELILQGILQLLTYISSLLLYQYQY</sequence>